<sequence>MVVESIDVDESSGSKANWAFIQNLKKAGYQLKVYHFSKKDIVLKDISTVKIRENRRSFLFLLSRLERYFRNYLKIELHRPLENTFGFSFTLMNDRNSIVSELKNMDIKPDLVITLSKGGSFRPHHALLQMPEWHSKWLAYMHDPYPMHHYPKPYTWKEPGYEQKETFIRKVSQKAAFSAFPSQLLKEWMGQFYPNFLRTGIIIPHQNVAYSHEKVDFPEYFNPENFNLLHAGNLLGARNPKPLLEAYNMFLNRHPEAKPDSRLIFLGGSNERVMDEAGKIPNIIASEGYLPFKEVYAMQQKTAVNIILEARSEISPFLPGKFPHCVNSDKPMLLLGPEKSEVRRLLGTEYPYWSKIIDSQRISQLIEDLYKCWKISPESFHLKRPDIKEYLEAGHLKKVLDTVLEKSA</sequence>
<evidence type="ECO:0000313" key="1">
    <source>
        <dbReference type="EMBL" id="MFD0977947.1"/>
    </source>
</evidence>
<dbReference type="SUPFAM" id="SSF53756">
    <property type="entry name" value="UDP-Glycosyltransferase/glycogen phosphorylase"/>
    <property type="match status" value="1"/>
</dbReference>
<proteinExistence type="predicted"/>
<name>A0ABW3IIK6_9FLAO</name>
<organism evidence="1 2">
    <name type="scientific">Salinimicrobium gaetbulicola</name>
    <dbReference type="NCBI Taxonomy" id="999702"/>
    <lineage>
        <taxon>Bacteria</taxon>
        <taxon>Pseudomonadati</taxon>
        <taxon>Bacteroidota</taxon>
        <taxon>Flavobacteriia</taxon>
        <taxon>Flavobacteriales</taxon>
        <taxon>Flavobacteriaceae</taxon>
        <taxon>Salinimicrobium</taxon>
    </lineage>
</organism>
<dbReference type="EMBL" id="JBHTJP010000035">
    <property type="protein sequence ID" value="MFD0977947.1"/>
    <property type="molecule type" value="Genomic_DNA"/>
</dbReference>
<protein>
    <submittedName>
        <fullName evidence="1">UDP-glycosyltransferase</fullName>
    </submittedName>
</protein>
<keyword evidence="2" id="KW-1185">Reference proteome</keyword>
<reference evidence="2" key="1">
    <citation type="journal article" date="2019" name="Int. J. Syst. Evol. Microbiol.">
        <title>The Global Catalogue of Microorganisms (GCM) 10K type strain sequencing project: providing services to taxonomists for standard genome sequencing and annotation.</title>
        <authorList>
            <consortium name="The Broad Institute Genomics Platform"/>
            <consortium name="The Broad Institute Genome Sequencing Center for Infectious Disease"/>
            <person name="Wu L."/>
            <person name="Ma J."/>
        </authorList>
    </citation>
    <scope>NUCLEOTIDE SEQUENCE [LARGE SCALE GENOMIC DNA]</scope>
    <source>
        <strain evidence="2">CCUG 60898</strain>
    </source>
</reference>
<gene>
    <name evidence="1" type="ORF">ACFQ1G_14210</name>
</gene>
<evidence type="ECO:0000313" key="2">
    <source>
        <dbReference type="Proteomes" id="UP001597100"/>
    </source>
</evidence>
<dbReference type="Proteomes" id="UP001597100">
    <property type="component" value="Unassembled WGS sequence"/>
</dbReference>
<accession>A0ABW3IIK6</accession>
<comment type="caution">
    <text evidence="1">The sequence shown here is derived from an EMBL/GenBank/DDBJ whole genome shotgun (WGS) entry which is preliminary data.</text>
</comment>
<dbReference type="RefSeq" id="WP_380740651.1">
    <property type="nucleotide sequence ID" value="NZ_JBHTJP010000035.1"/>
</dbReference>